<evidence type="ECO:0000313" key="2">
    <source>
        <dbReference type="Proteomes" id="UP000198851"/>
    </source>
</evidence>
<dbReference type="Proteomes" id="UP000198851">
    <property type="component" value="Unassembled WGS sequence"/>
</dbReference>
<proteinExistence type="predicted"/>
<protein>
    <submittedName>
        <fullName evidence="1">Uncharacterized protein</fullName>
    </submittedName>
</protein>
<dbReference type="STRING" id="1280847.SAMN04488036_102154"/>
<organism evidence="1 2">
    <name type="scientific">Shimia haliotis</name>
    <dbReference type="NCBI Taxonomy" id="1280847"/>
    <lineage>
        <taxon>Bacteria</taxon>
        <taxon>Pseudomonadati</taxon>
        <taxon>Pseudomonadota</taxon>
        <taxon>Alphaproteobacteria</taxon>
        <taxon>Rhodobacterales</taxon>
        <taxon>Roseobacteraceae</taxon>
    </lineage>
</organism>
<dbReference type="AlphaFoldDB" id="A0A1I4CD38"/>
<keyword evidence="2" id="KW-1185">Reference proteome</keyword>
<gene>
    <name evidence="1" type="ORF">SAMN04488036_102154</name>
</gene>
<name>A0A1I4CD38_9RHOB</name>
<dbReference type="RefSeq" id="WP_093321732.1">
    <property type="nucleotide sequence ID" value="NZ_FOSZ01000002.1"/>
</dbReference>
<accession>A0A1I4CD38</accession>
<reference evidence="2" key="1">
    <citation type="submission" date="2016-10" db="EMBL/GenBank/DDBJ databases">
        <authorList>
            <person name="Varghese N."/>
            <person name="Submissions S."/>
        </authorList>
    </citation>
    <scope>NUCLEOTIDE SEQUENCE [LARGE SCALE GENOMIC DNA]</scope>
    <source>
        <strain evidence="2">DSM 28453</strain>
    </source>
</reference>
<dbReference type="EMBL" id="FOSZ01000002">
    <property type="protein sequence ID" value="SFK78066.1"/>
    <property type="molecule type" value="Genomic_DNA"/>
</dbReference>
<dbReference type="OrthoDB" id="7868516at2"/>
<sequence>MTTALAEGPAILIGYEYRLQLEAEGALFPDEARFAGQLRGKANDETVLATLNSESSTILRRSDNTLELVIPEAVTVALAPGSVVLDLVRIDLVPPQHLNVFLEIPVLLPVTRGL</sequence>
<evidence type="ECO:0000313" key="1">
    <source>
        <dbReference type="EMBL" id="SFK78066.1"/>
    </source>
</evidence>